<name>A0ABS2HT96_9ACTN</name>
<evidence type="ECO:0000313" key="3">
    <source>
        <dbReference type="EMBL" id="MBM7053942.1"/>
    </source>
</evidence>
<dbReference type="Gene3D" id="3.40.50.720">
    <property type="entry name" value="NAD(P)-binding Rossmann-like Domain"/>
    <property type="match status" value="2"/>
</dbReference>
<dbReference type="PANTHER" id="PTHR48107:SF7">
    <property type="entry name" value="RE15974P"/>
    <property type="match status" value="1"/>
</dbReference>
<evidence type="ECO:0000256" key="2">
    <source>
        <dbReference type="ARBA" id="ARBA00023002"/>
    </source>
</evidence>
<dbReference type="PROSITE" id="PS00061">
    <property type="entry name" value="ADH_SHORT"/>
    <property type="match status" value="1"/>
</dbReference>
<dbReference type="InterPro" id="IPR002347">
    <property type="entry name" value="SDR_fam"/>
</dbReference>
<dbReference type="RefSeq" id="WP_205082148.1">
    <property type="nucleotide sequence ID" value="NZ_JAFEUF010000028.1"/>
</dbReference>
<evidence type="ECO:0000313" key="4">
    <source>
        <dbReference type="Proteomes" id="UP000712045"/>
    </source>
</evidence>
<dbReference type="InterPro" id="IPR036291">
    <property type="entry name" value="NAD(P)-bd_dom_sf"/>
</dbReference>
<dbReference type="Proteomes" id="UP000712045">
    <property type="component" value="Unassembled WGS sequence"/>
</dbReference>
<dbReference type="SUPFAM" id="SSF51735">
    <property type="entry name" value="NAD(P)-binding Rossmann-fold domains"/>
    <property type="match status" value="1"/>
</dbReference>
<proteinExistence type="inferred from homology"/>
<comment type="similarity">
    <text evidence="1">Belongs to the short-chain dehydrogenases/reductases (SDR) family.</text>
</comment>
<comment type="caution">
    <text evidence="3">The sequence shown here is derived from an EMBL/GenBank/DDBJ whole genome shotgun (WGS) entry which is preliminary data.</text>
</comment>
<organism evidence="3 4">
    <name type="scientific">Streptomyces durocortorensis</name>
    <dbReference type="NCBI Taxonomy" id="2811104"/>
    <lineage>
        <taxon>Bacteria</taxon>
        <taxon>Bacillati</taxon>
        <taxon>Actinomycetota</taxon>
        <taxon>Actinomycetes</taxon>
        <taxon>Kitasatosporales</taxon>
        <taxon>Streptomycetaceae</taxon>
        <taxon>Streptomyces</taxon>
    </lineage>
</organism>
<dbReference type="InterPro" id="IPR020904">
    <property type="entry name" value="Sc_DH/Rdtase_CS"/>
</dbReference>
<reference evidence="3 4" key="1">
    <citation type="submission" date="2021-02" db="EMBL/GenBank/DDBJ databases">
        <title>Genome Streptomyces sp. RHZ10.</title>
        <authorList>
            <person name="Besaury L."/>
        </authorList>
    </citation>
    <scope>NUCLEOTIDE SEQUENCE [LARGE SCALE GENOMIC DNA]</scope>
    <source>
        <strain evidence="3 4">RHZ10</strain>
    </source>
</reference>
<dbReference type="PRINTS" id="PR00081">
    <property type="entry name" value="GDHRDH"/>
</dbReference>
<evidence type="ECO:0000256" key="1">
    <source>
        <dbReference type="ARBA" id="ARBA00006484"/>
    </source>
</evidence>
<dbReference type="PANTHER" id="PTHR48107">
    <property type="entry name" value="NADPH-DEPENDENT ALDEHYDE REDUCTASE-LIKE PROTEIN, CHLOROPLASTIC-RELATED"/>
    <property type="match status" value="1"/>
</dbReference>
<protein>
    <submittedName>
        <fullName evidence="3">SDR family oxidoreductase</fullName>
    </submittedName>
</protein>
<sequence>MSDTRSRPAGRPVPPAVRPLTIVTGGARGIGAATVAHLARAGHDLIVGYRDDRAAAERAAAAAQDHGVRAVAVAGDVTAHDYVHYAAAKAGVEAMTVGLAKEVADQGIRVNAVAPGTVHTRIHADAGDPDRAGRAAARIPLGRAGEPDEIAPAIVWLLGSEASYVTGASIRAAGGL</sequence>
<keyword evidence="4" id="KW-1185">Reference proteome</keyword>
<dbReference type="Pfam" id="PF13561">
    <property type="entry name" value="adh_short_C2"/>
    <property type="match status" value="1"/>
</dbReference>
<dbReference type="EMBL" id="JAFEUF010000028">
    <property type="protein sequence ID" value="MBM7053942.1"/>
    <property type="molecule type" value="Genomic_DNA"/>
</dbReference>
<keyword evidence="2" id="KW-0560">Oxidoreductase</keyword>
<accession>A0ABS2HT96</accession>
<gene>
    <name evidence="3" type="ORF">JS521_08695</name>
</gene>